<dbReference type="InterPro" id="IPR050738">
    <property type="entry name" value="Sulfatase"/>
</dbReference>
<sequence>MNFVVGLENKCPLPLPKLREAMIATWISRHLFSARLSETRNVRASERRDYVNHSFGAESGYNQWSPIIVTLILCGAFSMHRPSLFGILNSKHCIRFAALLVLWLSATIVHAADRPNVVWIMSEDNSADYLQHFDPAGAPTPNIEAMAEHGITFNHAFSNAPVCSVARTTLITSCYAPRIGTQFHRRDTVAPMPDGVRMFPAYLRDAGYYTTNQRKEDYNAVKADDVWDASSPKAHWKNRPDKSMPFFHVQTYGDSHESSLHFPAKAMEQAPETDPASVKLQPYFPDTPIFRFTRARYHDRIMQIDQLVGKLLEELEADGELENTFVFYFGDHGGVLPRSKGYLYESGLHVPLVIRVPAKFQGLARRELGSRTDGFVEFVDFGPTVLALAGLERPEGIDGRAFLGKNVDADEVDQRNETFGYADRFDEKYDLVRSLRVGKWKYIRNFEPFLPDALQNNYRYKMLAYQEWRDLYKAGKLNDVQSQFFRAKPAEALYDLDSDPYEINNLADDPQYQEQLELLRRKLRDRLVSMPDLSFFTEAVVVSEAIKNPVVFGQQNHAQLLAMIDTVNLALLPPEDAEIQLAAALQHEDPWVRYWALVACSSHGKAVASLAPRAQELLLDIEPLVVVRAIEFLAMVSDIDTMPYLYRSFERATNEPEALRMVNSAVYLRDLYGDRFPIDPKRLQFAAILDRRKNSELDRRLDYLSGKP</sequence>
<evidence type="ECO:0000256" key="2">
    <source>
        <dbReference type="ARBA" id="ARBA00022801"/>
    </source>
</evidence>
<dbReference type="PANTHER" id="PTHR42693:SF53">
    <property type="entry name" value="ENDO-4-O-SULFATASE"/>
    <property type="match status" value="1"/>
</dbReference>
<dbReference type="SUPFAM" id="SSF53649">
    <property type="entry name" value="Alkaline phosphatase-like"/>
    <property type="match status" value="1"/>
</dbReference>
<dbReference type="Gene3D" id="3.40.720.10">
    <property type="entry name" value="Alkaline Phosphatase, subunit A"/>
    <property type="match status" value="1"/>
</dbReference>
<evidence type="ECO:0000256" key="1">
    <source>
        <dbReference type="ARBA" id="ARBA00008779"/>
    </source>
</evidence>
<feature type="domain" description="Sulfatase N-terminal" evidence="3">
    <location>
        <begin position="243"/>
        <end position="390"/>
    </location>
</feature>
<dbReference type="EC" id="3.1.6.1" evidence="4"/>
<dbReference type="InterPro" id="IPR017850">
    <property type="entry name" value="Alkaline_phosphatase_core_sf"/>
</dbReference>
<evidence type="ECO:0000313" key="4">
    <source>
        <dbReference type="EMBL" id="TWU01196.1"/>
    </source>
</evidence>
<evidence type="ECO:0000259" key="3">
    <source>
        <dbReference type="Pfam" id="PF00884"/>
    </source>
</evidence>
<dbReference type="CDD" id="cd16027">
    <property type="entry name" value="SGSH"/>
    <property type="match status" value="1"/>
</dbReference>
<dbReference type="PANTHER" id="PTHR42693">
    <property type="entry name" value="ARYLSULFATASE FAMILY MEMBER"/>
    <property type="match status" value="1"/>
</dbReference>
<dbReference type="InterPro" id="IPR016024">
    <property type="entry name" value="ARM-type_fold"/>
</dbReference>
<dbReference type="SUPFAM" id="SSF48371">
    <property type="entry name" value="ARM repeat"/>
    <property type="match status" value="1"/>
</dbReference>
<comment type="caution">
    <text evidence="4">The sequence shown here is derived from an EMBL/GenBank/DDBJ whole genome shotgun (WGS) entry which is preliminary data.</text>
</comment>
<name>A0A5C6AQ40_9BACT</name>
<proteinExistence type="inferred from homology"/>
<evidence type="ECO:0000313" key="5">
    <source>
        <dbReference type="Proteomes" id="UP000320176"/>
    </source>
</evidence>
<dbReference type="Proteomes" id="UP000320176">
    <property type="component" value="Unassembled WGS sequence"/>
</dbReference>
<feature type="domain" description="Sulfatase N-terminal" evidence="3">
    <location>
        <begin position="115"/>
        <end position="242"/>
    </location>
</feature>
<gene>
    <name evidence="4" type="ORF">Pla52n_45680</name>
</gene>
<comment type="similarity">
    <text evidence="1">Belongs to the sulfatase family.</text>
</comment>
<dbReference type="AlphaFoldDB" id="A0A5C6AQ40"/>
<dbReference type="Pfam" id="PF00884">
    <property type="entry name" value="Sulfatase"/>
    <property type="match status" value="2"/>
</dbReference>
<dbReference type="EMBL" id="SJPN01000005">
    <property type="protein sequence ID" value="TWU01196.1"/>
    <property type="molecule type" value="Genomic_DNA"/>
</dbReference>
<dbReference type="GO" id="GO:0004065">
    <property type="term" value="F:arylsulfatase activity"/>
    <property type="evidence" value="ECO:0007669"/>
    <property type="project" value="UniProtKB-EC"/>
</dbReference>
<keyword evidence="2 4" id="KW-0378">Hydrolase</keyword>
<organism evidence="4 5">
    <name type="scientific">Stieleria varia</name>
    <dbReference type="NCBI Taxonomy" id="2528005"/>
    <lineage>
        <taxon>Bacteria</taxon>
        <taxon>Pseudomonadati</taxon>
        <taxon>Planctomycetota</taxon>
        <taxon>Planctomycetia</taxon>
        <taxon>Pirellulales</taxon>
        <taxon>Pirellulaceae</taxon>
        <taxon>Stieleria</taxon>
    </lineage>
</organism>
<keyword evidence="5" id="KW-1185">Reference proteome</keyword>
<accession>A0A5C6AQ40</accession>
<dbReference type="InterPro" id="IPR000917">
    <property type="entry name" value="Sulfatase_N"/>
</dbReference>
<protein>
    <submittedName>
        <fullName evidence="4">Arylsulfatase</fullName>
        <ecNumber evidence="4">3.1.6.1</ecNumber>
    </submittedName>
</protein>
<reference evidence="4 5" key="1">
    <citation type="submission" date="2019-02" db="EMBL/GenBank/DDBJ databases">
        <title>Deep-cultivation of Planctomycetes and their phenomic and genomic characterization uncovers novel biology.</title>
        <authorList>
            <person name="Wiegand S."/>
            <person name="Jogler M."/>
            <person name="Boedeker C."/>
            <person name="Pinto D."/>
            <person name="Vollmers J."/>
            <person name="Rivas-Marin E."/>
            <person name="Kohn T."/>
            <person name="Peeters S.H."/>
            <person name="Heuer A."/>
            <person name="Rast P."/>
            <person name="Oberbeckmann S."/>
            <person name="Bunk B."/>
            <person name="Jeske O."/>
            <person name="Meyerdierks A."/>
            <person name="Storesund J.E."/>
            <person name="Kallscheuer N."/>
            <person name="Luecker S."/>
            <person name="Lage O.M."/>
            <person name="Pohl T."/>
            <person name="Merkel B.J."/>
            <person name="Hornburger P."/>
            <person name="Mueller R.-W."/>
            <person name="Bruemmer F."/>
            <person name="Labrenz M."/>
            <person name="Spormann A.M."/>
            <person name="Op Den Camp H."/>
            <person name="Overmann J."/>
            <person name="Amann R."/>
            <person name="Jetten M.S.M."/>
            <person name="Mascher T."/>
            <person name="Medema M.H."/>
            <person name="Devos D.P."/>
            <person name="Kaster A.-K."/>
            <person name="Ovreas L."/>
            <person name="Rohde M."/>
            <person name="Galperin M.Y."/>
            <person name="Jogler C."/>
        </authorList>
    </citation>
    <scope>NUCLEOTIDE SEQUENCE [LARGE SCALE GENOMIC DNA]</scope>
    <source>
        <strain evidence="4 5">Pla52n</strain>
    </source>
</reference>